<dbReference type="RefSeq" id="WP_060911880.1">
    <property type="nucleotide sequence ID" value="NZ_AP022639.1"/>
</dbReference>
<evidence type="ECO:0000313" key="1">
    <source>
        <dbReference type="EMBL" id="BAR61766.1"/>
    </source>
</evidence>
<organism evidence="1 2">
    <name type="scientific">Bradyrhizobium diazoefficiens</name>
    <dbReference type="NCBI Taxonomy" id="1355477"/>
    <lineage>
        <taxon>Bacteria</taxon>
        <taxon>Pseudomonadati</taxon>
        <taxon>Pseudomonadota</taxon>
        <taxon>Alphaproteobacteria</taxon>
        <taxon>Hyphomicrobiales</taxon>
        <taxon>Nitrobacteraceae</taxon>
        <taxon>Bradyrhizobium</taxon>
    </lineage>
</organism>
<name>A0A0E4FXY0_9BRAD</name>
<gene>
    <name evidence="1" type="ORF">NK6_8617</name>
</gene>
<reference evidence="1 2" key="1">
    <citation type="submission" date="2014-11" db="EMBL/GenBank/DDBJ databases">
        <title>Symbiosis island explosion on the genome of extra-slow-growing strains of soybean bradyrhizobia with massive insertion sequences.</title>
        <authorList>
            <person name="Iida T."/>
            <person name="Minamisawa K."/>
        </authorList>
    </citation>
    <scope>NUCLEOTIDE SEQUENCE [LARGE SCALE GENOMIC DNA]</scope>
    <source>
        <strain evidence="1 2">NK6</strain>
    </source>
</reference>
<dbReference type="Proteomes" id="UP000063308">
    <property type="component" value="Chromosome"/>
</dbReference>
<protein>
    <submittedName>
        <fullName evidence="1">Uncharacterized protein</fullName>
    </submittedName>
</protein>
<dbReference type="AlphaFoldDB" id="A0A0E4FXY0"/>
<evidence type="ECO:0000313" key="2">
    <source>
        <dbReference type="Proteomes" id="UP000063308"/>
    </source>
</evidence>
<sequence>MPRPNDLTAAAFDQQLKLHGFFHIRAEGRFADVRAKGCPRTEPVMRGKRLNRQATLDALLANRKARQDAAAAAEAAQIERERIAALIAPAALPAARAGLEGAAAIAQLADDFIVLTTRSDGAALPDLMRMGWRKSQIFEHTDAARSLAYSRQNGAAA</sequence>
<dbReference type="EMBL" id="AP014685">
    <property type="protein sequence ID" value="BAR61766.1"/>
    <property type="molecule type" value="Genomic_DNA"/>
</dbReference>
<accession>A0A0E4FXY0</accession>
<proteinExistence type="predicted"/>